<name>A0AAJ0H0U1_9PEZI</name>
<keyword evidence="3" id="KW-1185">Reference proteome</keyword>
<feature type="region of interest" description="Disordered" evidence="1">
    <location>
        <begin position="312"/>
        <end position="345"/>
    </location>
</feature>
<reference evidence="2" key="2">
    <citation type="submission" date="2023-06" db="EMBL/GenBank/DDBJ databases">
        <authorList>
            <consortium name="Lawrence Berkeley National Laboratory"/>
            <person name="Mondo S.J."/>
            <person name="Hensen N."/>
            <person name="Bonometti L."/>
            <person name="Westerberg I."/>
            <person name="Brannstrom I.O."/>
            <person name="Guillou S."/>
            <person name="Cros-Aarteil S."/>
            <person name="Calhoun S."/>
            <person name="Haridas S."/>
            <person name="Kuo A."/>
            <person name="Pangilinan J."/>
            <person name="Riley R."/>
            <person name="Labutti K."/>
            <person name="Andreopoulos B."/>
            <person name="Lipzen A."/>
            <person name="Chen C."/>
            <person name="Yanf M."/>
            <person name="Daum C."/>
            <person name="Ng V."/>
            <person name="Clum A."/>
            <person name="Steindorff A."/>
            <person name="Ohm R."/>
            <person name="Martin F."/>
            <person name="Silar P."/>
            <person name="Natvig D."/>
            <person name="Lalanne C."/>
            <person name="Gautier V."/>
            <person name="Ament-Velasquez S.L."/>
            <person name="Kruys A."/>
            <person name="Hutchinson M.I."/>
            <person name="Powell A.J."/>
            <person name="Barry K."/>
            <person name="Miller A.N."/>
            <person name="Grigoriev I.V."/>
            <person name="Debuchy R."/>
            <person name="Gladieux P."/>
            <person name="Thoren M.H."/>
            <person name="Johannesson H."/>
        </authorList>
    </citation>
    <scope>NUCLEOTIDE SEQUENCE</scope>
    <source>
        <strain evidence="2">CBS 333.67</strain>
    </source>
</reference>
<evidence type="ECO:0000256" key="1">
    <source>
        <dbReference type="SAM" id="MobiDB-lite"/>
    </source>
</evidence>
<sequence>MEYTRQSSQPATVDLVRADLAEVWTVYDSEFSSPKRPASVSGISDMLDLEFIPTPGFRPSKTAKRDKLAEMLVDVLELSPSRKRGRYDGRRKDSANRSSNEAPNPADAQTATKAQRENGDAFELSDSTDAAEASRPKKRPAKQPSSAKPRASTARKPCAAGKATDPSISQKGKPSRVPKKPLSRDMAEELDVKADLLQGGSDPNQQGNRVMPRMTQWNSHEESESGRSTSSLVNTMTAEVFTFSNSPEASSSLLKEDEPVPSAIPQPLDVVNVSSTSGEEGDAPEKSASPLFISEDQVDTVTTGNLDILVTVKQGTDDDQRGPRRGPGTKTRLNLTTPAPSQTQPQVNEIGVHQQRGISDKLPSGLRDAFFSDEKPAAVPSPLPEPGSWPETDGENINPEDIWKQTVGDDKPPEVLCRVVTLLHRSLKPKEEIIRDIASDYESNASRLLHNLNARHLEEKAETLAALRKALRAVFSVFSGAGLDMANHIENLRELEIAHAADTLRRPALAEKLDAVTRLCQTMLNSYCQEGPLHSSITDDGASGKDEGLDNLEEAYRAKLLGAVQRSNSQALESHDEVSSQVHEYITRCLGGESKKTHQVVAKKPGGPARTADEALEVLLNRMIGRMQQNGTGCGPLGNNSGTVVDIASETLGNS</sequence>
<reference evidence="2" key="1">
    <citation type="journal article" date="2023" name="Mol. Phylogenet. Evol.">
        <title>Genome-scale phylogeny and comparative genomics of the fungal order Sordariales.</title>
        <authorList>
            <person name="Hensen N."/>
            <person name="Bonometti L."/>
            <person name="Westerberg I."/>
            <person name="Brannstrom I.O."/>
            <person name="Guillou S."/>
            <person name="Cros-Aarteil S."/>
            <person name="Calhoun S."/>
            <person name="Haridas S."/>
            <person name="Kuo A."/>
            <person name="Mondo S."/>
            <person name="Pangilinan J."/>
            <person name="Riley R."/>
            <person name="LaButti K."/>
            <person name="Andreopoulos B."/>
            <person name="Lipzen A."/>
            <person name="Chen C."/>
            <person name="Yan M."/>
            <person name="Daum C."/>
            <person name="Ng V."/>
            <person name="Clum A."/>
            <person name="Steindorff A."/>
            <person name="Ohm R.A."/>
            <person name="Martin F."/>
            <person name="Silar P."/>
            <person name="Natvig D.O."/>
            <person name="Lalanne C."/>
            <person name="Gautier V."/>
            <person name="Ament-Velasquez S.L."/>
            <person name="Kruys A."/>
            <person name="Hutchinson M.I."/>
            <person name="Powell A.J."/>
            <person name="Barry K."/>
            <person name="Miller A.N."/>
            <person name="Grigoriev I.V."/>
            <person name="Debuchy R."/>
            <person name="Gladieux P."/>
            <person name="Hiltunen Thoren M."/>
            <person name="Johannesson H."/>
        </authorList>
    </citation>
    <scope>NUCLEOTIDE SEQUENCE</scope>
    <source>
        <strain evidence="2">CBS 333.67</strain>
    </source>
</reference>
<feature type="compositionally biased region" description="Polar residues" evidence="1">
    <location>
        <begin position="96"/>
        <end position="113"/>
    </location>
</feature>
<evidence type="ECO:0000313" key="3">
    <source>
        <dbReference type="Proteomes" id="UP001273166"/>
    </source>
</evidence>
<evidence type="ECO:0000313" key="2">
    <source>
        <dbReference type="EMBL" id="KAK3309729.1"/>
    </source>
</evidence>
<feature type="compositionally biased region" description="Polar residues" evidence="1">
    <location>
        <begin position="331"/>
        <end position="345"/>
    </location>
</feature>
<feature type="compositionally biased region" description="Basic and acidic residues" evidence="1">
    <location>
        <begin position="86"/>
        <end position="95"/>
    </location>
</feature>
<dbReference type="Proteomes" id="UP001273166">
    <property type="component" value="Unassembled WGS sequence"/>
</dbReference>
<gene>
    <name evidence="2" type="ORF">B0T15DRAFT_570447</name>
</gene>
<comment type="caution">
    <text evidence="2">The sequence shown here is derived from an EMBL/GenBank/DDBJ whole genome shotgun (WGS) entry which is preliminary data.</text>
</comment>
<proteinExistence type="predicted"/>
<dbReference type="AlphaFoldDB" id="A0AAJ0H0U1"/>
<dbReference type="EMBL" id="JAUDZG010000001">
    <property type="protein sequence ID" value="KAK3309729.1"/>
    <property type="molecule type" value="Genomic_DNA"/>
</dbReference>
<feature type="region of interest" description="Disordered" evidence="1">
    <location>
        <begin position="246"/>
        <end position="292"/>
    </location>
</feature>
<dbReference type="GeneID" id="87889663"/>
<accession>A0AAJ0H0U1</accession>
<dbReference type="RefSeq" id="XP_062725509.1">
    <property type="nucleotide sequence ID" value="XM_062870834.1"/>
</dbReference>
<feature type="region of interest" description="Disordered" evidence="1">
    <location>
        <begin position="74"/>
        <end position="231"/>
    </location>
</feature>
<feature type="region of interest" description="Disordered" evidence="1">
    <location>
        <begin position="632"/>
        <end position="655"/>
    </location>
</feature>
<feature type="compositionally biased region" description="Basic and acidic residues" evidence="1">
    <location>
        <begin position="182"/>
        <end position="194"/>
    </location>
</feature>
<organism evidence="2 3">
    <name type="scientific">Chaetomium strumarium</name>
    <dbReference type="NCBI Taxonomy" id="1170767"/>
    <lineage>
        <taxon>Eukaryota</taxon>
        <taxon>Fungi</taxon>
        <taxon>Dikarya</taxon>
        <taxon>Ascomycota</taxon>
        <taxon>Pezizomycotina</taxon>
        <taxon>Sordariomycetes</taxon>
        <taxon>Sordariomycetidae</taxon>
        <taxon>Sordariales</taxon>
        <taxon>Chaetomiaceae</taxon>
        <taxon>Chaetomium</taxon>
    </lineage>
</organism>
<protein>
    <submittedName>
        <fullName evidence="2">Uncharacterized protein</fullName>
    </submittedName>
</protein>